<evidence type="ECO:0000313" key="13">
    <source>
        <dbReference type="EMBL" id="AYO99587.1"/>
    </source>
</evidence>
<evidence type="ECO:0000256" key="3">
    <source>
        <dbReference type="ARBA" id="ARBA00022448"/>
    </source>
</evidence>
<evidence type="ECO:0000256" key="11">
    <source>
        <dbReference type="RuleBase" id="RU003661"/>
    </source>
</evidence>
<reference evidence="13" key="1">
    <citation type="journal article" date="2018" name="Mol. Phylogenet. Evol.">
        <title>Conservation of mitochondrial genome arrangements in brittle stars (Echinodermata, Ophiuroidea).</title>
        <authorList>
            <person name="Galaska M.P."/>
            <person name="Li Y."/>
            <person name="Kocot K.M."/>
            <person name="Mahon A.R."/>
            <person name="Halanych K.M."/>
        </authorList>
    </citation>
    <scope>NUCLEOTIDE SEQUENCE</scope>
    <source>
        <strain evidence="13">Op995.3E.2</strain>
    </source>
</reference>
<name>A0A3G2WHK3_9ECHI</name>
<dbReference type="GO" id="GO:0015078">
    <property type="term" value="F:proton transmembrane transporter activity"/>
    <property type="evidence" value="ECO:0007669"/>
    <property type="project" value="InterPro"/>
</dbReference>
<evidence type="ECO:0000256" key="8">
    <source>
        <dbReference type="ARBA" id="ARBA00023065"/>
    </source>
</evidence>
<evidence type="ECO:0000256" key="5">
    <source>
        <dbReference type="ARBA" id="ARBA00022692"/>
    </source>
</evidence>
<dbReference type="GeneID" id="38572447"/>
<dbReference type="GO" id="GO:0031966">
    <property type="term" value="C:mitochondrial membrane"/>
    <property type="evidence" value="ECO:0007669"/>
    <property type="project" value="UniProtKB-SubCell"/>
</dbReference>
<keyword evidence="9 11" id="KW-0496">Mitochondrion</keyword>
<evidence type="ECO:0000256" key="9">
    <source>
        <dbReference type="ARBA" id="ARBA00023128"/>
    </source>
</evidence>
<comment type="similarity">
    <text evidence="2 11">Belongs to the ATPase protein 8 family.</text>
</comment>
<protein>
    <recommendedName>
        <fullName evidence="11">ATP synthase complex subunit 8</fullName>
    </recommendedName>
</protein>
<dbReference type="Pfam" id="PF00895">
    <property type="entry name" value="ATP-synt_8"/>
    <property type="match status" value="1"/>
</dbReference>
<dbReference type="AlphaFoldDB" id="A0A3G2WHK3"/>
<keyword evidence="3 11" id="KW-0813">Transport</keyword>
<dbReference type="EMBL" id="MH671875">
    <property type="protein sequence ID" value="AYO99587.1"/>
    <property type="molecule type" value="Genomic_DNA"/>
</dbReference>
<dbReference type="RefSeq" id="YP_009545808.1">
    <property type="nucleotide sequence ID" value="NC_040145.1"/>
</dbReference>
<keyword evidence="7 12" id="KW-1133">Transmembrane helix</keyword>
<evidence type="ECO:0000256" key="2">
    <source>
        <dbReference type="ARBA" id="ARBA00008892"/>
    </source>
</evidence>
<feature type="transmembrane region" description="Helical" evidence="12">
    <location>
        <begin position="6"/>
        <end position="29"/>
    </location>
</feature>
<evidence type="ECO:0000256" key="10">
    <source>
        <dbReference type="ARBA" id="ARBA00023136"/>
    </source>
</evidence>
<keyword evidence="5 11" id="KW-0812">Transmembrane</keyword>
<evidence type="ECO:0000256" key="1">
    <source>
        <dbReference type="ARBA" id="ARBA00004304"/>
    </source>
</evidence>
<comment type="subcellular location">
    <subcellularLocation>
        <location evidence="1 11">Mitochondrion membrane</location>
        <topology evidence="1 11">Single-pass membrane protein</topology>
    </subcellularLocation>
</comment>
<evidence type="ECO:0000256" key="4">
    <source>
        <dbReference type="ARBA" id="ARBA00022547"/>
    </source>
</evidence>
<evidence type="ECO:0000256" key="6">
    <source>
        <dbReference type="ARBA" id="ARBA00022781"/>
    </source>
</evidence>
<dbReference type="GO" id="GO:0015986">
    <property type="term" value="P:proton motive force-driven ATP synthesis"/>
    <property type="evidence" value="ECO:0007669"/>
    <property type="project" value="InterPro"/>
</dbReference>
<keyword evidence="10 12" id="KW-0472">Membrane</keyword>
<evidence type="ECO:0000256" key="12">
    <source>
        <dbReference type="SAM" id="Phobius"/>
    </source>
</evidence>
<geneLocation type="mitochondrion" evidence="13"/>
<organism evidence="13">
    <name type="scientific">Ophioplinthus gelida</name>
    <dbReference type="NCBI Taxonomy" id="696348"/>
    <lineage>
        <taxon>Eukaryota</taxon>
        <taxon>Metazoa</taxon>
        <taxon>Echinodermata</taxon>
        <taxon>Eleutherozoa</taxon>
        <taxon>Asterozoa</taxon>
        <taxon>Ophiuroidea</taxon>
        <taxon>Myophiuroidea</taxon>
        <taxon>Metophiurida</taxon>
        <taxon>Ophintegrida</taxon>
        <taxon>Amphilepidida</taxon>
        <taxon>Ophiurina</taxon>
        <taxon>Chilophiurina</taxon>
        <taxon>Ophiuridae</taxon>
        <taxon>Ophiurinae</taxon>
        <taxon>Ophioplinthus</taxon>
    </lineage>
</organism>
<dbReference type="GO" id="GO:0045259">
    <property type="term" value="C:proton-transporting ATP synthase complex"/>
    <property type="evidence" value="ECO:0007669"/>
    <property type="project" value="UniProtKB-KW"/>
</dbReference>
<proteinExistence type="inferred from homology"/>
<accession>A0A3G2WHK3</accession>
<dbReference type="InterPro" id="IPR001421">
    <property type="entry name" value="ATP8_metazoa"/>
</dbReference>
<gene>
    <name evidence="13" type="primary">atp8</name>
</gene>
<sequence>MPQLDFTLWLINLLICWLAFFLSFTSVLCSHFELTHPLFSPLQINPLNTNWIWQ</sequence>
<evidence type="ECO:0000256" key="7">
    <source>
        <dbReference type="ARBA" id="ARBA00022989"/>
    </source>
</evidence>
<keyword evidence="4 11" id="KW-0138">CF(0)</keyword>
<keyword evidence="8 11" id="KW-0406">Ion transport</keyword>
<keyword evidence="6 11" id="KW-0375">Hydrogen ion transport</keyword>